<dbReference type="EMBL" id="JAGPYQ010000001">
    <property type="protein sequence ID" value="MBQ0850755.1"/>
    <property type="molecule type" value="Genomic_DNA"/>
</dbReference>
<protein>
    <submittedName>
        <fullName evidence="8">NAD(P)/FAD-dependent oxidoreductase</fullName>
    </submittedName>
</protein>
<evidence type="ECO:0000256" key="1">
    <source>
        <dbReference type="ARBA" id="ARBA00001974"/>
    </source>
</evidence>
<keyword evidence="4" id="KW-0274">FAD</keyword>
<keyword evidence="5" id="KW-0521">NADP</keyword>
<accession>A0A940Y1R3</accession>
<dbReference type="Pfam" id="PF13738">
    <property type="entry name" value="Pyr_redox_3"/>
    <property type="match status" value="1"/>
</dbReference>
<proteinExistence type="inferred from homology"/>
<dbReference type="RefSeq" id="WP_210885034.1">
    <property type="nucleotide sequence ID" value="NZ_JAGPYQ010000001.1"/>
</dbReference>
<evidence type="ECO:0000256" key="5">
    <source>
        <dbReference type="ARBA" id="ARBA00022857"/>
    </source>
</evidence>
<organism evidence="8 9">
    <name type="scientific">Streptomyces liliiviolaceus</name>
    <dbReference type="NCBI Taxonomy" id="2823109"/>
    <lineage>
        <taxon>Bacteria</taxon>
        <taxon>Bacillati</taxon>
        <taxon>Actinomycetota</taxon>
        <taxon>Actinomycetes</taxon>
        <taxon>Kitasatosporales</taxon>
        <taxon>Streptomycetaceae</taxon>
        <taxon>Streptomyces</taxon>
    </lineage>
</organism>
<comment type="cofactor">
    <cofactor evidence="1">
        <name>FAD</name>
        <dbReference type="ChEBI" id="CHEBI:57692"/>
    </cofactor>
</comment>
<dbReference type="SUPFAM" id="SSF51905">
    <property type="entry name" value="FAD/NAD(P)-binding domain"/>
    <property type="match status" value="2"/>
</dbReference>
<evidence type="ECO:0000256" key="2">
    <source>
        <dbReference type="ARBA" id="ARBA00010139"/>
    </source>
</evidence>
<gene>
    <name evidence="8" type="ORF">J8N05_21570</name>
</gene>
<dbReference type="GO" id="GO:0016709">
    <property type="term" value="F:oxidoreductase activity, acting on paired donors, with incorporation or reduction of molecular oxygen, NAD(P)H as one donor, and incorporation of one atom of oxygen"/>
    <property type="evidence" value="ECO:0007669"/>
    <property type="project" value="UniProtKB-ARBA"/>
</dbReference>
<evidence type="ECO:0000313" key="9">
    <source>
        <dbReference type="Proteomes" id="UP000677413"/>
    </source>
</evidence>
<dbReference type="PANTHER" id="PTHR43098:SF3">
    <property type="entry name" value="L-ORNITHINE N(5)-MONOOXYGENASE-RELATED"/>
    <property type="match status" value="1"/>
</dbReference>
<evidence type="ECO:0000256" key="4">
    <source>
        <dbReference type="ARBA" id="ARBA00022827"/>
    </source>
</evidence>
<evidence type="ECO:0000313" key="8">
    <source>
        <dbReference type="EMBL" id="MBQ0850755.1"/>
    </source>
</evidence>
<keyword evidence="6" id="KW-0560">Oxidoreductase</keyword>
<reference evidence="8 9" key="1">
    <citation type="submission" date="2021-04" db="EMBL/GenBank/DDBJ databases">
        <authorList>
            <person name="Tang X."/>
            <person name="Zhou X."/>
            <person name="Chen X."/>
            <person name="Cernava T."/>
            <person name="Zhang C."/>
        </authorList>
    </citation>
    <scope>NUCLEOTIDE SEQUENCE [LARGE SCALE GENOMIC DNA]</scope>
    <source>
        <strain evidence="8 9">BH-SS-21</strain>
    </source>
</reference>
<keyword evidence="9" id="KW-1185">Reference proteome</keyword>
<dbReference type="InterPro" id="IPR036188">
    <property type="entry name" value="FAD/NAD-bd_sf"/>
</dbReference>
<comment type="caution">
    <text evidence="8">The sequence shown here is derived from an EMBL/GenBank/DDBJ whole genome shotgun (WGS) entry which is preliminary data.</text>
</comment>
<evidence type="ECO:0000256" key="3">
    <source>
        <dbReference type="ARBA" id="ARBA00022630"/>
    </source>
</evidence>
<dbReference type="Gene3D" id="3.50.50.60">
    <property type="entry name" value="FAD/NAD(P)-binding domain"/>
    <property type="match status" value="2"/>
</dbReference>
<evidence type="ECO:0000256" key="7">
    <source>
        <dbReference type="ARBA" id="ARBA00023033"/>
    </source>
</evidence>
<comment type="similarity">
    <text evidence="2">Belongs to the FAD-binding monooxygenase family.</text>
</comment>
<evidence type="ECO:0000256" key="6">
    <source>
        <dbReference type="ARBA" id="ARBA00023002"/>
    </source>
</evidence>
<dbReference type="AlphaFoldDB" id="A0A940Y1R3"/>
<dbReference type="Proteomes" id="UP000677413">
    <property type="component" value="Unassembled WGS sequence"/>
</dbReference>
<dbReference type="InterPro" id="IPR050775">
    <property type="entry name" value="FAD-binding_Monooxygenases"/>
</dbReference>
<dbReference type="PANTHER" id="PTHR43098">
    <property type="entry name" value="L-ORNITHINE N(5)-MONOOXYGENASE-RELATED"/>
    <property type="match status" value="1"/>
</dbReference>
<keyword evidence="3" id="KW-0285">Flavoprotein</keyword>
<keyword evidence="7" id="KW-0503">Monooxygenase</keyword>
<name>A0A940Y1R3_9ACTN</name>
<sequence>MTQNDPKTGIDHDAVIVGAGISGIYQLHRLRRLGLRVKLLEAGGGVGGTWYWNAYPGCRFDLESYSYGYFFSRELLDEWTWSEEYASQPETERYLNFVVDRLGLREDIQLDTRVKSMVFDDATGTWTTTTEDGTELRSTYVVTAVGILSAPIYPPFPGREDFRGEIHHTALWPHSEVDFTDKRVAVVGTGSSGVQIVQTVAPAVRSMTVFQRTPNWCTPLNNTKISPEKAEELRLRAAELHARLLASPGGTQYQARAERAVDVSPQERLAVFEELYEAPGMSMVHANFQDVTRSAEANALLNQFLADKIRQRVKDPETAERLIPKDHGFGQKRPPLEIDYYEAFNQDNVQLVATSEEPVERITETGIRTSRGHYEVDMIVLATGFEAVTGSFNRIDIRGAGGLPLREHWAGGPRTYLGIQTAGFPNLFMVGGPQSTTGNIPRYAEVQADWVTDCLDHQRQQGITRAEATAEAEDAWSDLAYSTIKGTLQESASGWAWGTNVPGRKRTFLLYAGGLPRYRSELDRVRDAAYEGIVFSR</sequence>